<keyword evidence="1" id="KW-0812">Transmembrane</keyword>
<protein>
    <recommendedName>
        <fullName evidence="4">Lipoprotein</fullName>
    </recommendedName>
</protein>
<evidence type="ECO:0000313" key="2">
    <source>
        <dbReference type="EMBL" id="MBS9335180.1"/>
    </source>
</evidence>
<gene>
    <name evidence="2" type="ORF">G6R27_03930</name>
</gene>
<keyword evidence="3" id="KW-1185">Reference proteome</keyword>
<comment type="caution">
    <text evidence="2">The sequence shown here is derived from an EMBL/GenBank/DDBJ whole genome shotgun (WGS) entry which is preliminary data.</text>
</comment>
<evidence type="ECO:0008006" key="4">
    <source>
        <dbReference type="Google" id="ProtNLM"/>
    </source>
</evidence>
<evidence type="ECO:0000256" key="1">
    <source>
        <dbReference type="SAM" id="Phobius"/>
    </source>
</evidence>
<proteinExistence type="predicted"/>
<reference evidence="2 3" key="1">
    <citation type="submission" date="2020-02" db="EMBL/GenBank/DDBJ databases">
        <title>Fructobacillus sp. isolated from paper mulberry of Taiwan.</title>
        <authorList>
            <person name="Lin S.-T."/>
        </authorList>
    </citation>
    <scope>NUCLEOTIDE SEQUENCE [LARGE SCALE GENOMIC DNA]</scope>
    <source>
        <strain evidence="2 3">M1-10</strain>
    </source>
</reference>
<keyword evidence="1" id="KW-0472">Membrane</keyword>
<dbReference type="RefSeq" id="WP_213819777.1">
    <property type="nucleotide sequence ID" value="NZ_JAAMFI010000002.1"/>
</dbReference>
<sequence length="252" mass="27653">MRNSKTITRLIFISIVVVLFGALLTNYIGKQMSKSSAKRYVPQGGKAPGKISTKNNPAKEFALTGPSTKKNVKELGFKSGFYDIHLEGGNSQYWDGASSVKDEYGHLLTDYEPMNLEKGKKLTFTPAKFSPLSRQGESYVITNPGTYLPETQIPTGQYRVTYEGKLTPQSATPNSKAGSMLMVNLLTYDQQTIPESSESDHYNVTLYKGDAGRDAPADGLLSIEKDRLVHVTMSFVSDPQVKIILTPVNGAE</sequence>
<dbReference type="EMBL" id="JAAMFI010000002">
    <property type="protein sequence ID" value="MBS9335180.1"/>
    <property type="molecule type" value="Genomic_DNA"/>
</dbReference>
<evidence type="ECO:0000313" key="3">
    <source>
        <dbReference type="Proteomes" id="UP001519418"/>
    </source>
</evidence>
<organism evidence="2 3">
    <name type="scientific">Fructobacillus papyriferae</name>
    <dbReference type="NCBI Taxonomy" id="2713171"/>
    <lineage>
        <taxon>Bacteria</taxon>
        <taxon>Bacillati</taxon>
        <taxon>Bacillota</taxon>
        <taxon>Bacilli</taxon>
        <taxon>Lactobacillales</taxon>
        <taxon>Lactobacillaceae</taxon>
        <taxon>Fructobacillus</taxon>
    </lineage>
</organism>
<feature type="transmembrane region" description="Helical" evidence="1">
    <location>
        <begin position="6"/>
        <end position="29"/>
    </location>
</feature>
<keyword evidence="1" id="KW-1133">Transmembrane helix</keyword>
<dbReference type="Proteomes" id="UP001519418">
    <property type="component" value="Unassembled WGS sequence"/>
</dbReference>
<accession>A0ABS5QRR0</accession>
<name>A0ABS5QRR0_9LACO</name>